<keyword evidence="5 10" id="KW-0067">ATP-binding</keyword>
<evidence type="ECO:0000256" key="6">
    <source>
        <dbReference type="ARBA" id="ARBA00023210"/>
    </source>
</evidence>
<dbReference type="GO" id="GO:0009898">
    <property type="term" value="C:cytoplasmic side of plasma membrane"/>
    <property type="evidence" value="ECO:0007669"/>
    <property type="project" value="TreeGrafter"/>
</dbReference>
<dbReference type="SUPFAM" id="SSF52540">
    <property type="entry name" value="P-loop containing nucleoside triphosphate hydrolases"/>
    <property type="match status" value="1"/>
</dbReference>
<dbReference type="InterPro" id="IPR025501">
    <property type="entry name" value="MinD_FleN"/>
</dbReference>
<dbReference type="Pfam" id="PF01656">
    <property type="entry name" value="CbiA"/>
    <property type="match status" value="1"/>
</dbReference>
<dbReference type="GO" id="GO:0005524">
    <property type="term" value="F:ATP binding"/>
    <property type="evidence" value="ECO:0007669"/>
    <property type="project" value="UniProtKB-KW"/>
</dbReference>
<dbReference type="EMBL" id="QWEG01000006">
    <property type="protein sequence ID" value="RHW40630.1"/>
    <property type="molecule type" value="Genomic_DNA"/>
</dbReference>
<protein>
    <recommendedName>
        <fullName evidence="2">Septum site-determining protein MinD</fullName>
    </recommendedName>
    <alternativeName>
        <fullName evidence="9">Cell division inhibitor MinD</fullName>
    </alternativeName>
</protein>
<keyword evidence="4 10" id="KW-0547">Nucleotide-binding</keyword>
<name>A0A417YTZ1_9BACI</name>
<gene>
    <name evidence="12" type="primary">minD</name>
    <name evidence="12" type="ORF">D1B31_10545</name>
</gene>
<dbReference type="NCBIfam" id="TIGR01968">
    <property type="entry name" value="minD_bact"/>
    <property type="match status" value="1"/>
</dbReference>
<comment type="caution">
    <text evidence="12">The sequence shown here is derived from an EMBL/GenBank/DDBJ whole genome shotgun (WGS) entry which is preliminary data.</text>
</comment>
<keyword evidence="3" id="KW-0132">Cell division</keyword>
<dbReference type="GO" id="GO:0000917">
    <property type="term" value="P:division septum assembly"/>
    <property type="evidence" value="ECO:0007669"/>
    <property type="project" value="UniProtKB-KW"/>
</dbReference>
<feature type="binding site" evidence="10">
    <location>
        <begin position="11"/>
        <end position="18"/>
    </location>
    <ligand>
        <name>ATP</name>
        <dbReference type="ChEBI" id="CHEBI:30616"/>
    </ligand>
</feature>
<dbReference type="RefSeq" id="WP_118920747.1">
    <property type="nucleotide sequence ID" value="NZ_QWEG01000006.1"/>
</dbReference>
<dbReference type="AlphaFoldDB" id="A0A417YTZ1"/>
<evidence type="ECO:0000256" key="9">
    <source>
        <dbReference type="ARBA" id="ARBA00032845"/>
    </source>
</evidence>
<evidence type="ECO:0000256" key="3">
    <source>
        <dbReference type="ARBA" id="ARBA00022618"/>
    </source>
</evidence>
<dbReference type="InterPro" id="IPR050625">
    <property type="entry name" value="ParA/MinD_ATPase"/>
</dbReference>
<proteinExistence type="inferred from homology"/>
<evidence type="ECO:0000256" key="8">
    <source>
        <dbReference type="ARBA" id="ARBA00025436"/>
    </source>
</evidence>
<evidence type="ECO:0000313" key="12">
    <source>
        <dbReference type="EMBL" id="RHW40630.1"/>
    </source>
</evidence>
<dbReference type="InterPro" id="IPR010223">
    <property type="entry name" value="MinD"/>
</dbReference>
<accession>A0A417YTZ1</accession>
<dbReference type="OrthoDB" id="9773088at2"/>
<evidence type="ECO:0000313" key="13">
    <source>
        <dbReference type="Proteomes" id="UP000284416"/>
    </source>
</evidence>
<comment type="similarity">
    <text evidence="1">Belongs to the ParA family. MinD subfamily.</text>
</comment>
<evidence type="ECO:0000259" key="11">
    <source>
        <dbReference type="Pfam" id="PF01656"/>
    </source>
</evidence>
<dbReference type="Proteomes" id="UP000284416">
    <property type="component" value="Unassembled WGS sequence"/>
</dbReference>
<dbReference type="CDD" id="cd02036">
    <property type="entry name" value="MinD"/>
    <property type="match status" value="1"/>
</dbReference>
<organism evidence="12 13">
    <name type="scientific">Neobacillus notoginsengisoli</name>
    <dbReference type="NCBI Taxonomy" id="1578198"/>
    <lineage>
        <taxon>Bacteria</taxon>
        <taxon>Bacillati</taxon>
        <taxon>Bacillota</taxon>
        <taxon>Bacilli</taxon>
        <taxon>Bacillales</taxon>
        <taxon>Bacillaceae</taxon>
        <taxon>Neobacillus</taxon>
    </lineage>
</organism>
<dbReference type="InterPro" id="IPR027417">
    <property type="entry name" value="P-loop_NTPase"/>
</dbReference>
<evidence type="ECO:0000256" key="10">
    <source>
        <dbReference type="PIRSR" id="PIRSR003092-1"/>
    </source>
</evidence>
<feature type="domain" description="CobQ/CobB/MinD/ParA nucleotide binding" evidence="11">
    <location>
        <begin position="5"/>
        <end position="220"/>
    </location>
</feature>
<evidence type="ECO:0000256" key="1">
    <source>
        <dbReference type="ARBA" id="ARBA00010257"/>
    </source>
</evidence>
<keyword evidence="13" id="KW-1185">Reference proteome</keyword>
<evidence type="ECO:0000256" key="7">
    <source>
        <dbReference type="ARBA" id="ARBA00023306"/>
    </source>
</evidence>
<dbReference type="InterPro" id="IPR002586">
    <property type="entry name" value="CobQ/CobB/MinD/ParA_Nub-bd_dom"/>
</dbReference>
<dbReference type="PANTHER" id="PTHR43384:SF6">
    <property type="entry name" value="SEPTUM SITE-DETERMINING PROTEIN MIND HOMOLOG, CHLOROPLASTIC"/>
    <property type="match status" value="1"/>
</dbReference>
<sequence length="268" mass="29344">MGEAIVITSGKGGVGKTTTSANVGTALALQGKKVCLVDTDIGLRNLDVVMGLENRIIYDLVDVVAGRCKMHQALVKDKRFDGLLFLLPAAQTEDKTAVTPEQMKDLVEKLKQDFDYIIIDCPAGIEHGYRNAVAGADKAVVVTTPEKSAVRDADRIIGLLEKEENIEPPRLIINRIRPHMMKNGETMDVDEITHHLSIDLLGVVADDDEVIKASHYGEPIALNPNSKAAIAYRNIARRILGESIPLQQLEEDNPGVLTKIKRFFGVRS</sequence>
<evidence type="ECO:0000256" key="4">
    <source>
        <dbReference type="ARBA" id="ARBA00022741"/>
    </source>
</evidence>
<dbReference type="PANTHER" id="PTHR43384">
    <property type="entry name" value="SEPTUM SITE-DETERMINING PROTEIN MIND HOMOLOG, CHLOROPLASTIC-RELATED"/>
    <property type="match status" value="1"/>
</dbReference>
<comment type="function">
    <text evidence="8">ATPase required for the correct placement of the division site. Cell division inhibitors MinC and MinD act in concert to form an inhibitor capable of blocking formation of the polar Z ring septums. Rapidly oscillates between the poles of the cell to destabilize FtsZ filaments that have formed before they mature into polar Z rings.</text>
</comment>
<dbReference type="GO" id="GO:0051782">
    <property type="term" value="P:negative regulation of cell division"/>
    <property type="evidence" value="ECO:0007669"/>
    <property type="project" value="TreeGrafter"/>
</dbReference>
<dbReference type="FunFam" id="3.40.50.300:FF:000068">
    <property type="entry name" value="Site-determining protein"/>
    <property type="match status" value="1"/>
</dbReference>
<evidence type="ECO:0000256" key="5">
    <source>
        <dbReference type="ARBA" id="ARBA00022840"/>
    </source>
</evidence>
<keyword evidence="6" id="KW-0717">Septation</keyword>
<dbReference type="PIRSF" id="PIRSF003092">
    <property type="entry name" value="MinD"/>
    <property type="match status" value="1"/>
</dbReference>
<dbReference type="Gene3D" id="3.40.50.300">
    <property type="entry name" value="P-loop containing nucleotide triphosphate hydrolases"/>
    <property type="match status" value="1"/>
</dbReference>
<keyword evidence="7" id="KW-0131">Cell cycle</keyword>
<evidence type="ECO:0000256" key="2">
    <source>
        <dbReference type="ARBA" id="ARBA00016887"/>
    </source>
</evidence>
<reference evidence="12 13" key="1">
    <citation type="journal article" date="2017" name="Int. J. Syst. Evol. Microbiol.">
        <title>Bacillus notoginsengisoli sp. nov., a novel bacterium isolated from the rhizosphere of Panax notoginseng.</title>
        <authorList>
            <person name="Zhang M.Y."/>
            <person name="Cheng J."/>
            <person name="Cai Y."/>
            <person name="Zhang T.Y."/>
            <person name="Wu Y.Y."/>
            <person name="Manikprabhu D."/>
            <person name="Li W.J."/>
            <person name="Zhang Y.X."/>
        </authorList>
    </citation>
    <scope>NUCLEOTIDE SEQUENCE [LARGE SCALE GENOMIC DNA]</scope>
    <source>
        <strain evidence="12 13">JCM 30743</strain>
    </source>
</reference>
<dbReference type="GO" id="GO:0005829">
    <property type="term" value="C:cytosol"/>
    <property type="evidence" value="ECO:0007669"/>
    <property type="project" value="TreeGrafter"/>
</dbReference>
<dbReference type="GO" id="GO:0016887">
    <property type="term" value="F:ATP hydrolysis activity"/>
    <property type="evidence" value="ECO:0007669"/>
    <property type="project" value="InterPro"/>
</dbReference>